<sequence length="69" mass="7581">MVVDLAELGADRLLHVVDAAVERLPDLRERYAELAQAEHPVQAAHVRRRVEAVAGGERATGRTRPISSK</sequence>
<organism evidence="1 2">
    <name type="scientific">Phytohabitans flavus</name>
    <dbReference type="NCBI Taxonomy" id="1076124"/>
    <lineage>
        <taxon>Bacteria</taxon>
        <taxon>Bacillati</taxon>
        <taxon>Actinomycetota</taxon>
        <taxon>Actinomycetes</taxon>
        <taxon>Micromonosporales</taxon>
        <taxon>Micromonosporaceae</taxon>
    </lineage>
</organism>
<dbReference type="EMBL" id="AP022870">
    <property type="protein sequence ID" value="BCB76048.1"/>
    <property type="molecule type" value="Genomic_DNA"/>
</dbReference>
<protein>
    <submittedName>
        <fullName evidence="1">Uncharacterized protein</fullName>
    </submittedName>
</protein>
<name>A0A6F8XQL8_9ACTN</name>
<proteinExistence type="predicted"/>
<gene>
    <name evidence="1" type="ORF">Pflav_024580</name>
</gene>
<evidence type="ECO:0000313" key="2">
    <source>
        <dbReference type="Proteomes" id="UP000502508"/>
    </source>
</evidence>
<dbReference type="KEGG" id="pfla:Pflav_024580"/>
<reference evidence="1 2" key="1">
    <citation type="submission" date="2020-03" db="EMBL/GenBank/DDBJ databases">
        <title>Whole genome shotgun sequence of Phytohabitans flavus NBRC 107702.</title>
        <authorList>
            <person name="Komaki H."/>
            <person name="Tamura T."/>
        </authorList>
    </citation>
    <scope>NUCLEOTIDE SEQUENCE [LARGE SCALE GENOMIC DNA]</scope>
    <source>
        <strain evidence="1 2">NBRC 107702</strain>
    </source>
</reference>
<dbReference type="AlphaFoldDB" id="A0A6F8XQL8"/>
<reference evidence="1 2" key="2">
    <citation type="submission" date="2020-03" db="EMBL/GenBank/DDBJ databases">
        <authorList>
            <person name="Ichikawa N."/>
            <person name="Kimura A."/>
            <person name="Kitahashi Y."/>
            <person name="Uohara A."/>
        </authorList>
    </citation>
    <scope>NUCLEOTIDE SEQUENCE [LARGE SCALE GENOMIC DNA]</scope>
    <source>
        <strain evidence="1 2">NBRC 107702</strain>
    </source>
</reference>
<dbReference type="Proteomes" id="UP000502508">
    <property type="component" value="Chromosome"/>
</dbReference>
<keyword evidence="2" id="KW-1185">Reference proteome</keyword>
<evidence type="ECO:0000313" key="1">
    <source>
        <dbReference type="EMBL" id="BCB76048.1"/>
    </source>
</evidence>
<accession>A0A6F8XQL8</accession>